<sequence length="247" mass="26257">MSPILPRNRCLEITVKPRGLFGPGSDDDDDDDDDNCNPLGNWSEKSYNGPGSGSGGPGGAGLDNPFLNGEVGSEGERNNIDFDVDDRVASYQNNGIDGGKIAAIVVSVLLFFLLVTGLCFWKDRQRKKRRLAAEEQRLADEGNKGDVYMKEQGEELSPISAVSTQGVAGQAPTQGERTREQDAPPPYEPRQSGVAHLPGGQPGAGGSTWRQSRMGAEDDDIMVTDGIPPDSGRQQDRKGGGGLQIGS</sequence>
<feature type="compositionally biased region" description="Polar residues" evidence="1">
    <location>
        <begin position="160"/>
        <end position="175"/>
    </location>
</feature>
<feature type="compositionally biased region" description="Acidic residues" evidence="1">
    <location>
        <begin position="25"/>
        <end position="35"/>
    </location>
</feature>
<keyword evidence="2" id="KW-1133">Transmembrane helix</keyword>
<reference evidence="3" key="2">
    <citation type="submission" date="2023-05" db="EMBL/GenBank/DDBJ databases">
        <authorList>
            <consortium name="Lawrence Berkeley National Laboratory"/>
            <person name="Steindorff A."/>
            <person name="Hensen N."/>
            <person name="Bonometti L."/>
            <person name="Westerberg I."/>
            <person name="Brannstrom I.O."/>
            <person name="Guillou S."/>
            <person name="Cros-Aarteil S."/>
            <person name="Calhoun S."/>
            <person name="Haridas S."/>
            <person name="Kuo A."/>
            <person name="Mondo S."/>
            <person name="Pangilinan J."/>
            <person name="Riley R."/>
            <person name="Labutti K."/>
            <person name="Andreopoulos B."/>
            <person name="Lipzen A."/>
            <person name="Chen C."/>
            <person name="Yanf M."/>
            <person name="Daum C."/>
            <person name="Ng V."/>
            <person name="Clum A."/>
            <person name="Ohm R."/>
            <person name="Martin F."/>
            <person name="Silar P."/>
            <person name="Natvig D."/>
            <person name="Lalanne C."/>
            <person name="Gautier V."/>
            <person name="Ament-Velasquez S.L."/>
            <person name="Kruys A."/>
            <person name="Hutchinson M.I."/>
            <person name="Powell A.J."/>
            <person name="Barry K."/>
            <person name="Miller A.N."/>
            <person name="Grigoriev I.V."/>
            <person name="Debuchy R."/>
            <person name="Gladieux P."/>
            <person name="Thoren M.H."/>
            <person name="Johannesson H."/>
        </authorList>
    </citation>
    <scope>NUCLEOTIDE SEQUENCE</scope>
    <source>
        <strain evidence="3">CBS 892.96</strain>
    </source>
</reference>
<evidence type="ECO:0000256" key="2">
    <source>
        <dbReference type="SAM" id="Phobius"/>
    </source>
</evidence>
<dbReference type="Proteomes" id="UP001302321">
    <property type="component" value="Unassembled WGS sequence"/>
</dbReference>
<dbReference type="AlphaFoldDB" id="A0AAN7A5P3"/>
<feature type="region of interest" description="Disordered" evidence="1">
    <location>
        <begin position="154"/>
        <end position="247"/>
    </location>
</feature>
<evidence type="ECO:0000313" key="3">
    <source>
        <dbReference type="EMBL" id="KAK4173362.1"/>
    </source>
</evidence>
<evidence type="ECO:0000313" key="4">
    <source>
        <dbReference type="Proteomes" id="UP001302321"/>
    </source>
</evidence>
<name>A0AAN7A5P3_9PEZI</name>
<dbReference type="EMBL" id="MU866349">
    <property type="protein sequence ID" value="KAK4173362.1"/>
    <property type="molecule type" value="Genomic_DNA"/>
</dbReference>
<dbReference type="CDD" id="cd12087">
    <property type="entry name" value="TM_EGFR-like"/>
    <property type="match status" value="1"/>
</dbReference>
<evidence type="ECO:0000256" key="1">
    <source>
        <dbReference type="SAM" id="MobiDB-lite"/>
    </source>
</evidence>
<comment type="caution">
    <text evidence="3">The sequence shown here is derived from an EMBL/GenBank/DDBJ whole genome shotgun (WGS) entry which is preliminary data.</text>
</comment>
<organism evidence="3 4">
    <name type="scientific">Triangularia setosa</name>
    <dbReference type="NCBI Taxonomy" id="2587417"/>
    <lineage>
        <taxon>Eukaryota</taxon>
        <taxon>Fungi</taxon>
        <taxon>Dikarya</taxon>
        <taxon>Ascomycota</taxon>
        <taxon>Pezizomycotina</taxon>
        <taxon>Sordariomycetes</taxon>
        <taxon>Sordariomycetidae</taxon>
        <taxon>Sordariales</taxon>
        <taxon>Podosporaceae</taxon>
        <taxon>Triangularia</taxon>
    </lineage>
</organism>
<accession>A0AAN7A5P3</accession>
<gene>
    <name evidence="3" type="ORF">QBC36DRAFT_58417</name>
</gene>
<proteinExistence type="predicted"/>
<keyword evidence="2" id="KW-0472">Membrane</keyword>
<feature type="compositionally biased region" description="Gly residues" evidence="1">
    <location>
        <begin position="50"/>
        <end position="61"/>
    </location>
</feature>
<feature type="region of interest" description="Disordered" evidence="1">
    <location>
        <begin position="17"/>
        <end position="78"/>
    </location>
</feature>
<protein>
    <submittedName>
        <fullName evidence="3">Uncharacterized protein</fullName>
    </submittedName>
</protein>
<keyword evidence="2" id="KW-0812">Transmembrane</keyword>
<reference evidence="3" key="1">
    <citation type="journal article" date="2023" name="Mol. Phylogenet. Evol.">
        <title>Genome-scale phylogeny and comparative genomics of the fungal order Sordariales.</title>
        <authorList>
            <person name="Hensen N."/>
            <person name="Bonometti L."/>
            <person name="Westerberg I."/>
            <person name="Brannstrom I.O."/>
            <person name="Guillou S."/>
            <person name="Cros-Aarteil S."/>
            <person name="Calhoun S."/>
            <person name="Haridas S."/>
            <person name="Kuo A."/>
            <person name="Mondo S."/>
            <person name="Pangilinan J."/>
            <person name="Riley R."/>
            <person name="LaButti K."/>
            <person name="Andreopoulos B."/>
            <person name="Lipzen A."/>
            <person name="Chen C."/>
            <person name="Yan M."/>
            <person name="Daum C."/>
            <person name="Ng V."/>
            <person name="Clum A."/>
            <person name="Steindorff A."/>
            <person name="Ohm R.A."/>
            <person name="Martin F."/>
            <person name="Silar P."/>
            <person name="Natvig D.O."/>
            <person name="Lalanne C."/>
            <person name="Gautier V."/>
            <person name="Ament-Velasquez S.L."/>
            <person name="Kruys A."/>
            <person name="Hutchinson M.I."/>
            <person name="Powell A.J."/>
            <person name="Barry K."/>
            <person name="Miller A.N."/>
            <person name="Grigoriev I.V."/>
            <person name="Debuchy R."/>
            <person name="Gladieux P."/>
            <person name="Hiltunen Thoren M."/>
            <person name="Johannesson H."/>
        </authorList>
    </citation>
    <scope>NUCLEOTIDE SEQUENCE</scope>
    <source>
        <strain evidence="3">CBS 892.96</strain>
    </source>
</reference>
<keyword evidence="4" id="KW-1185">Reference proteome</keyword>
<feature type="transmembrane region" description="Helical" evidence="2">
    <location>
        <begin position="101"/>
        <end position="121"/>
    </location>
</feature>